<dbReference type="OrthoDB" id="128128at2759"/>
<comment type="caution">
    <text evidence="1">The sequence shown here is derived from an EMBL/GenBank/DDBJ whole genome shotgun (WGS) entry which is preliminary data.</text>
</comment>
<evidence type="ECO:0000313" key="2">
    <source>
        <dbReference type="Proteomes" id="UP000198211"/>
    </source>
</evidence>
<dbReference type="EMBL" id="NBNE01009227">
    <property type="protein sequence ID" value="OWY98626.1"/>
    <property type="molecule type" value="Genomic_DNA"/>
</dbReference>
<keyword evidence="2" id="KW-1185">Reference proteome</keyword>
<reference evidence="2" key="1">
    <citation type="submission" date="2017-03" db="EMBL/GenBank/DDBJ databases">
        <title>Phytopthora megakarya and P. palmivora, two closely related causual agents of cacao black pod achieved similar genome size and gene model numbers by different mechanisms.</title>
        <authorList>
            <person name="Ali S."/>
            <person name="Shao J."/>
            <person name="Larry D.J."/>
            <person name="Kronmiller B."/>
            <person name="Shen D."/>
            <person name="Strem M.D."/>
            <person name="Melnick R.L."/>
            <person name="Guiltinan M.J."/>
            <person name="Tyler B.M."/>
            <person name="Meinhardt L.W."/>
            <person name="Bailey B.A."/>
        </authorList>
    </citation>
    <scope>NUCLEOTIDE SEQUENCE [LARGE SCALE GENOMIC DNA]</scope>
    <source>
        <strain evidence="2">zdho120</strain>
    </source>
</reference>
<name>A0A225V1P1_9STRA</name>
<gene>
    <name evidence="1" type="ORF">PHMEG_00030565</name>
</gene>
<accession>A0A225V1P1</accession>
<protein>
    <submittedName>
        <fullName evidence="1">Uncharacterized protein</fullName>
    </submittedName>
</protein>
<proteinExistence type="predicted"/>
<dbReference type="AlphaFoldDB" id="A0A225V1P1"/>
<sequence>MMLVAEYDDLCYMLGKSVAVARLYSMAKYVMVDKRRSMAPDTFERIMYLKPNPIFWNSRTVSKPLHAIGEDVHDTV</sequence>
<evidence type="ECO:0000313" key="1">
    <source>
        <dbReference type="EMBL" id="OWY98626.1"/>
    </source>
</evidence>
<organism evidence="1 2">
    <name type="scientific">Phytophthora megakarya</name>
    <dbReference type="NCBI Taxonomy" id="4795"/>
    <lineage>
        <taxon>Eukaryota</taxon>
        <taxon>Sar</taxon>
        <taxon>Stramenopiles</taxon>
        <taxon>Oomycota</taxon>
        <taxon>Peronosporomycetes</taxon>
        <taxon>Peronosporales</taxon>
        <taxon>Peronosporaceae</taxon>
        <taxon>Phytophthora</taxon>
    </lineage>
</organism>
<dbReference type="Proteomes" id="UP000198211">
    <property type="component" value="Unassembled WGS sequence"/>
</dbReference>